<dbReference type="PROSITE" id="PS00108">
    <property type="entry name" value="PROTEIN_KINASE_ST"/>
    <property type="match status" value="1"/>
</dbReference>
<dbReference type="InterPro" id="IPR000719">
    <property type="entry name" value="Prot_kinase_dom"/>
</dbReference>
<dbReference type="Gene3D" id="1.10.510.10">
    <property type="entry name" value="Transferase(Phosphotransferase) domain 1"/>
    <property type="match status" value="2"/>
</dbReference>
<protein>
    <recommendedName>
        <fullName evidence="7">Protein kinase domain-containing protein</fullName>
    </recommendedName>
</protein>
<dbReference type="Proteomes" id="UP000019116">
    <property type="component" value="Chromosome 6B"/>
</dbReference>
<dbReference type="GO" id="GO:0005886">
    <property type="term" value="C:plasma membrane"/>
    <property type="evidence" value="ECO:0000318"/>
    <property type="project" value="GO_Central"/>
</dbReference>
<evidence type="ECO:0000256" key="4">
    <source>
        <dbReference type="ARBA" id="ARBA00022777"/>
    </source>
</evidence>
<dbReference type="FunFam" id="1.10.510.10:FF:000870">
    <property type="entry name" value="OSJNBa0016N04.16-like protein"/>
    <property type="match status" value="1"/>
</dbReference>
<name>A0A3B6PE05_WHEAT</name>
<dbReference type="PANTHER" id="PTHR45707">
    <property type="entry name" value="C2 CALCIUM/LIPID-BINDING PLANT PHOSPHORIBOSYLTRANSFERASE FAMILY PROTEIN"/>
    <property type="match status" value="1"/>
</dbReference>
<dbReference type="KEGG" id="taes:123133312"/>
<evidence type="ECO:0000256" key="5">
    <source>
        <dbReference type="ARBA" id="ARBA00022840"/>
    </source>
</evidence>
<dbReference type="InterPro" id="IPR001245">
    <property type="entry name" value="Ser-Thr/Tyr_kinase_cat_dom"/>
</dbReference>
<dbReference type="InterPro" id="IPR008271">
    <property type="entry name" value="Ser/Thr_kinase_AS"/>
</dbReference>
<dbReference type="PROSITE" id="PS50011">
    <property type="entry name" value="PROTEIN_KINASE_DOM"/>
    <property type="match status" value="2"/>
</dbReference>
<dbReference type="EnsemblPlants" id="TraesCS6B02G050800.1">
    <property type="protein sequence ID" value="TraesCS6B02G050800.1"/>
    <property type="gene ID" value="TraesCS6B02G050800"/>
</dbReference>
<evidence type="ECO:0000256" key="3">
    <source>
        <dbReference type="ARBA" id="ARBA00022741"/>
    </source>
</evidence>
<dbReference type="Gramene" id="TraesROB_scaffold_073137_01G000100.1">
    <property type="protein sequence ID" value="TraesROB_scaffold_073137_01G000100.1"/>
    <property type="gene ID" value="TraesROB_scaffold_073137_01G000100"/>
</dbReference>
<keyword evidence="9" id="KW-1185">Reference proteome</keyword>
<dbReference type="PaxDb" id="4565-Traes_6BS_94CE86A01.3"/>
<dbReference type="PANTHER" id="PTHR45707:SF69">
    <property type="entry name" value="CALCIUM-DEPENDENT LIPID-BINDING (CALB DOMAIN) PLANT PHOSPHORIBOSYLTRANSFERASE FAMILY PROTEIN"/>
    <property type="match status" value="1"/>
</dbReference>
<feature type="domain" description="Protein kinase" evidence="7">
    <location>
        <begin position="438"/>
        <end position="701"/>
    </location>
</feature>
<dbReference type="RefSeq" id="XP_044408747.1">
    <property type="nucleotide sequence ID" value="XM_044552812.1"/>
</dbReference>
<dbReference type="InterPro" id="IPR011009">
    <property type="entry name" value="Kinase-like_dom_sf"/>
</dbReference>
<dbReference type="GO" id="GO:0005524">
    <property type="term" value="F:ATP binding"/>
    <property type="evidence" value="ECO:0007669"/>
    <property type="project" value="UniProtKB-UniRule"/>
</dbReference>
<evidence type="ECO:0000256" key="6">
    <source>
        <dbReference type="PROSITE-ProRule" id="PRU10141"/>
    </source>
</evidence>
<evidence type="ECO:0000259" key="7">
    <source>
        <dbReference type="PROSITE" id="PS50011"/>
    </source>
</evidence>
<dbReference type="OrthoDB" id="2017579at2759"/>
<dbReference type="AlphaFoldDB" id="A0A3B6PE05"/>
<proteinExistence type="predicted"/>
<dbReference type="GO" id="GO:0007166">
    <property type="term" value="P:cell surface receptor signaling pathway"/>
    <property type="evidence" value="ECO:0000318"/>
    <property type="project" value="GO_Central"/>
</dbReference>
<dbReference type="Gramene" id="TraesCS6B03G0117500.1">
    <property type="protein sequence ID" value="TraesCS6B03G0117500.1.CDS"/>
    <property type="gene ID" value="TraesCS6B03G0117500"/>
</dbReference>
<evidence type="ECO:0000256" key="1">
    <source>
        <dbReference type="ARBA" id="ARBA00022527"/>
    </source>
</evidence>
<evidence type="ECO:0000313" key="9">
    <source>
        <dbReference type="Proteomes" id="UP000019116"/>
    </source>
</evidence>
<dbReference type="Gramene" id="TraesCS6B02G050800.1">
    <property type="protein sequence ID" value="TraesCS6B02G050800.1"/>
    <property type="gene ID" value="TraesCS6B02G050800"/>
</dbReference>
<keyword evidence="1" id="KW-0723">Serine/threonine-protein kinase</keyword>
<feature type="domain" description="Protein kinase" evidence="7">
    <location>
        <begin position="39"/>
        <end position="305"/>
    </location>
</feature>
<dbReference type="SUPFAM" id="SSF56112">
    <property type="entry name" value="Protein kinase-like (PK-like)"/>
    <property type="match status" value="2"/>
</dbReference>
<gene>
    <name evidence="8" type="primary">LOC123133312</name>
</gene>
<organism evidence="8">
    <name type="scientific">Triticum aestivum</name>
    <name type="common">Wheat</name>
    <dbReference type="NCBI Taxonomy" id="4565"/>
    <lineage>
        <taxon>Eukaryota</taxon>
        <taxon>Viridiplantae</taxon>
        <taxon>Streptophyta</taxon>
        <taxon>Embryophyta</taxon>
        <taxon>Tracheophyta</taxon>
        <taxon>Spermatophyta</taxon>
        <taxon>Magnoliopsida</taxon>
        <taxon>Liliopsida</taxon>
        <taxon>Poales</taxon>
        <taxon>Poaceae</taxon>
        <taxon>BOP clade</taxon>
        <taxon>Pooideae</taxon>
        <taxon>Triticodae</taxon>
        <taxon>Triticeae</taxon>
        <taxon>Triticinae</taxon>
        <taxon>Triticum</taxon>
    </lineage>
</organism>
<feature type="binding site" evidence="6">
    <location>
        <position position="67"/>
    </location>
    <ligand>
        <name>ATP</name>
        <dbReference type="ChEBI" id="CHEBI:30616"/>
    </ligand>
</feature>
<reference evidence="8" key="2">
    <citation type="submission" date="2018-10" db="UniProtKB">
        <authorList>
            <consortium name="EnsemblPlants"/>
        </authorList>
    </citation>
    <scope>IDENTIFICATION</scope>
</reference>
<reference evidence="8" key="1">
    <citation type="submission" date="2018-08" db="EMBL/GenBank/DDBJ databases">
        <authorList>
            <person name="Rossello M."/>
        </authorList>
    </citation>
    <scope>NUCLEOTIDE SEQUENCE [LARGE SCALE GENOMIC DNA]</scope>
    <source>
        <strain evidence="8">cv. Chinese Spring</strain>
    </source>
</reference>
<dbReference type="Pfam" id="PF07714">
    <property type="entry name" value="PK_Tyr_Ser-Thr"/>
    <property type="match status" value="1"/>
</dbReference>
<dbReference type="GeneID" id="123133312"/>
<dbReference type="Pfam" id="PF00069">
    <property type="entry name" value="Pkinase"/>
    <property type="match status" value="1"/>
</dbReference>
<dbReference type="SMART" id="SM00220">
    <property type="entry name" value="S_TKc"/>
    <property type="match status" value="1"/>
</dbReference>
<dbReference type="SMR" id="A0A3B6PE05"/>
<dbReference type="Gramene" id="TraesCAD_scaffold_023538_01G000300.1">
    <property type="protein sequence ID" value="TraesCAD_scaffold_023538_01G000300.1"/>
    <property type="gene ID" value="TraesCAD_scaffold_023538_01G000300"/>
</dbReference>
<keyword evidence="5 6" id="KW-0067">ATP-binding</keyword>
<evidence type="ECO:0000256" key="2">
    <source>
        <dbReference type="ARBA" id="ARBA00022679"/>
    </source>
</evidence>
<dbReference type="STRING" id="4565.A0A3B6PE05"/>
<sequence length="719" mass="81426">MDTEIIIRHKDDLERMLLDGSAEPTYLPLSLLEDITNCFSDAQRIGSGGFAVVYKGIVGKGIVAVKKLSQPYGMHEDKFLKEVGCLVKAKHKNIVRFLGYCSDTQGRLANYEGKVIMADLRNWLLCFEYVPNGSLDKYITDASCRLEWRKRYNIIKGICEGLLHLHELRILHLDLKPANILVDEHMAPKIADFGLSRCLDKEQTRVFTSNLCGSQGYLAPEFFGGQVAFASDIYSLGVIIVEMLTGKKGYSEDENVVDTWMNRLEGLDQWETQLEQVRVCIKIGIECMNSDPKKRPVASHITDMLGNIANAVETGIDSSSIEHQVCFLKEQYCEEKIADLSSESIGKDIKECFEMEELAEHVREDHWQEEEEEAPVDQWSLSWKLQSSSNSGMLHKLKNMDIFGRKARRDFYQRIGGSVLKRTNQFKFFEKRELKPVLKYENLSLKDGFGEIYKGLVDNVPITVRKLISKTVGDNAALLNEIIIQSQVIHKNIVRLRGCCLESDTPMLVYDFLSTDSLDDILHINIMVPLKLGVRLSIAATSAGALAYAHSKASTKPLHGDLKPANILFNGNFVPKIFGFGILRMTGMGTHNIDDMSYMDPVYLETGLLTEKSDVYSFGVIILELLTRKKASHSDNNSLVRSFLENHKQGRKTTELFDKQIAVTGDLVLLDNLAEIAVECLNLEAERRPEMKDVAERLERLKKVKHLQDELEQHVRHLK</sequence>
<accession>A0A3B6PE05</accession>
<keyword evidence="3 6" id="KW-0547">Nucleotide-binding</keyword>
<dbReference type="InterPro" id="IPR017441">
    <property type="entry name" value="Protein_kinase_ATP_BS"/>
</dbReference>
<keyword evidence="4" id="KW-0418">Kinase</keyword>
<evidence type="ECO:0000313" key="8">
    <source>
        <dbReference type="EnsemblPlants" id="TraesCS6B02G050800.1"/>
    </source>
</evidence>
<dbReference type="GO" id="GO:0004674">
    <property type="term" value="F:protein serine/threonine kinase activity"/>
    <property type="evidence" value="ECO:0007669"/>
    <property type="project" value="UniProtKB-KW"/>
</dbReference>
<dbReference type="Gene3D" id="3.30.200.20">
    <property type="entry name" value="Phosphorylase Kinase, domain 1"/>
    <property type="match status" value="2"/>
</dbReference>
<dbReference type="PROSITE" id="PS00107">
    <property type="entry name" value="PROTEIN_KINASE_ATP"/>
    <property type="match status" value="1"/>
</dbReference>
<keyword evidence="2" id="KW-0808">Transferase</keyword>